<organism evidence="1 2">
    <name type="scientific">Vibrio sagamiensis NBRC 104589</name>
    <dbReference type="NCBI Taxonomy" id="1219064"/>
    <lineage>
        <taxon>Bacteria</taxon>
        <taxon>Pseudomonadati</taxon>
        <taxon>Pseudomonadota</taxon>
        <taxon>Gammaproteobacteria</taxon>
        <taxon>Vibrionales</taxon>
        <taxon>Vibrionaceae</taxon>
        <taxon>Vibrio</taxon>
    </lineage>
</organism>
<dbReference type="AlphaFoldDB" id="A0A511QL51"/>
<dbReference type="Proteomes" id="UP000321922">
    <property type="component" value="Unassembled WGS sequence"/>
</dbReference>
<accession>A0A511QL51</accession>
<reference evidence="1 2" key="1">
    <citation type="submission" date="2019-07" db="EMBL/GenBank/DDBJ databases">
        <title>Whole genome shotgun sequence of Vibrio sagamiensis NBRC 104589.</title>
        <authorList>
            <person name="Hosoyama A."/>
            <person name="Uohara A."/>
            <person name="Ohji S."/>
            <person name="Ichikawa N."/>
        </authorList>
    </citation>
    <scope>NUCLEOTIDE SEQUENCE [LARGE SCALE GENOMIC DNA]</scope>
    <source>
        <strain evidence="1 2">NBRC 104589</strain>
    </source>
</reference>
<evidence type="ECO:0000313" key="1">
    <source>
        <dbReference type="EMBL" id="GEM77746.1"/>
    </source>
</evidence>
<sequence length="153" mass="17938">MTNMFKRSDLKSIDFKNDQLEFYRGLYSTYYNQFAFRVAASEESIRITRAPKLEKDNGLLFWVAAELQENWSGREQYFQRFIQSSDFKEISESEFNSMVFSRCGELITKPSLPLSSGNFIGALAMCTMEKELTVDLFAEYDNEYIHFIWESTA</sequence>
<evidence type="ECO:0000313" key="2">
    <source>
        <dbReference type="Proteomes" id="UP000321922"/>
    </source>
</evidence>
<dbReference type="EMBL" id="BJXJ01000138">
    <property type="protein sequence ID" value="GEM77746.1"/>
    <property type="molecule type" value="Genomic_DNA"/>
</dbReference>
<protein>
    <submittedName>
        <fullName evidence="1">Uncharacterized protein</fullName>
    </submittedName>
</protein>
<proteinExistence type="predicted"/>
<keyword evidence="2" id="KW-1185">Reference proteome</keyword>
<gene>
    <name evidence="1" type="ORF">VSA01S_38580</name>
</gene>
<comment type="caution">
    <text evidence="1">The sequence shown here is derived from an EMBL/GenBank/DDBJ whole genome shotgun (WGS) entry which is preliminary data.</text>
</comment>
<name>A0A511QL51_9VIBR</name>